<dbReference type="AlphaFoldDB" id="A0AAV8WB06"/>
<reference evidence="2 3" key="1">
    <citation type="journal article" date="2023" name="Insect Mol. Biol.">
        <title>Genome sequencing provides insights into the evolution of gene families encoding plant cell wall-degrading enzymes in longhorned beetles.</title>
        <authorList>
            <person name="Shin N.R."/>
            <person name="Okamura Y."/>
            <person name="Kirsch R."/>
            <person name="Pauchet Y."/>
        </authorList>
    </citation>
    <scope>NUCLEOTIDE SEQUENCE [LARGE SCALE GENOMIC DNA]</scope>
    <source>
        <strain evidence="2">EAD_L_NR</strain>
    </source>
</reference>
<protein>
    <submittedName>
        <fullName evidence="2">Uncharacterized protein</fullName>
    </submittedName>
</protein>
<feature type="compositionally biased region" description="Low complexity" evidence="1">
    <location>
        <begin position="165"/>
        <end position="178"/>
    </location>
</feature>
<dbReference type="EMBL" id="JANEYG010000004">
    <property type="protein sequence ID" value="KAJ8923783.1"/>
    <property type="molecule type" value="Genomic_DNA"/>
</dbReference>
<feature type="region of interest" description="Disordered" evidence="1">
    <location>
        <begin position="304"/>
        <end position="391"/>
    </location>
</feature>
<keyword evidence="3" id="KW-1185">Reference proteome</keyword>
<name>A0AAV8WB06_9CUCU</name>
<accession>A0AAV8WB06</accession>
<dbReference type="Proteomes" id="UP001159042">
    <property type="component" value="Unassembled WGS sequence"/>
</dbReference>
<feature type="region of interest" description="Disordered" evidence="1">
    <location>
        <begin position="249"/>
        <end position="269"/>
    </location>
</feature>
<proteinExistence type="predicted"/>
<feature type="compositionally biased region" description="Pro residues" evidence="1">
    <location>
        <begin position="370"/>
        <end position="386"/>
    </location>
</feature>
<evidence type="ECO:0000313" key="2">
    <source>
        <dbReference type="EMBL" id="KAJ8923783.1"/>
    </source>
</evidence>
<comment type="caution">
    <text evidence="2">The sequence shown here is derived from an EMBL/GenBank/DDBJ whole genome shotgun (WGS) entry which is preliminary data.</text>
</comment>
<gene>
    <name evidence="2" type="ORF">NQ315_010365</name>
</gene>
<sequence length="424" mass="47564">MLLNSTQHLDTANASFREPRFGYGPLLGLLLANFLSNSAVAKYAPLGALKLTYEPIQWRPINSPSLQTEQLSYWHPINNPYGPPPPPSTGSEGSPTSEGQHIHHHHHISPLPPSNQQQIVNINERPPTEILIEGEEEPGEGTEVTVTDTASHFQDAIAEESVHQTVNTTAVEETTTLTPKKSVKRGISNPNRYRESNRRRKPANYYDYDSYEDDITTRGKNRVKPRRPVDSYEDEDDYDYEITTRPYKKKRRTTVKPKRNKYKTKRKPQRVTTVVNDYNDDDYDYEPVTQIVILRQRQTTLPPETTITTGRTTTESSTTTTEASTTTTASTTTKNSTNATGYGYGPSNGNEGISFTYGPPQGIYEQPNPSYGPPRPSYGPPKPEYGPPTGGQYPVAYTDWYNGDATRNAIVKKVNDIIGFENVF</sequence>
<organism evidence="2 3">
    <name type="scientific">Exocentrus adspersus</name>
    <dbReference type="NCBI Taxonomy" id="1586481"/>
    <lineage>
        <taxon>Eukaryota</taxon>
        <taxon>Metazoa</taxon>
        <taxon>Ecdysozoa</taxon>
        <taxon>Arthropoda</taxon>
        <taxon>Hexapoda</taxon>
        <taxon>Insecta</taxon>
        <taxon>Pterygota</taxon>
        <taxon>Neoptera</taxon>
        <taxon>Endopterygota</taxon>
        <taxon>Coleoptera</taxon>
        <taxon>Polyphaga</taxon>
        <taxon>Cucujiformia</taxon>
        <taxon>Chrysomeloidea</taxon>
        <taxon>Cerambycidae</taxon>
        <taxon>Lamiinae</taxon>
        <taxon>Acanthocinini</taxon>
        <taxon>Exocentrus</taxon>
    </lineage>
</organism>
<feature type="region of interest" description="Disordered" evidence="1">
    <location>
        <begin position="74"/>
        <end position="116"/>
    </location>
</feature>
<evidence type="ECO:0000313" key="3">
    <source>
        <dbReference type="Proteomes" id="UP001159042"/>
    </source>
</evidence>
<feature type="region of interest" description="Disordered" evidence="1">
    <location>
        <begin position="163"/>
        <end position="210"/>
    </location>
</feature>
<evidence type="ECO:0000256" key="1">
    <source>
        <dbReference type="SAM" id="MobiDB-lite"/>
    </source>
</evidence>
<feature type="compositionally biased region" description="Low complexity" evidence="1">
    <location>
        <begin position="304"/>
        <end position="340"/>
    </location>
</feature>
<feature type="compositionally biased region" description="Low complexity" evidence="1">
    <location>
        <begin position="89"/>
        <end position="99"/>
    </location>
</feature>